<evidence type="ECO:0000256" key="7">
    <source>
        <dbReference type="ARBA" id="ARBA00023122"/>
    </source>
</evidence>
<name>A0A7S7AWY3_9SPIR</name>
<evidence type="ECO:0000256" key="5">
    <source>
        <dbReference type="ARBA" id="ARBA00022737"/>
    </source>
</evidence>
<dbReference type="InterPro" id="IPR005170">
    <property type="entry name" value="Transptr-assoc_dom"/>
</dbReference>
<dbReference type="SMART" id="SM01091">
    <property type="entry name" value="CorC_HlyC"/>
    <property type="match status" value="1"/>
</dbReference>
<dbReference type="AlphaFoldDB" id="A0A7S7AWY3"/>
<dbReference type="RefSeq" id="WP_020964290.1">
    <property type="nucleotide sequence ID" value="NZ_CP061839.1"/>
</dbReference>
<dbReference type="PROSITE" id="PS51846">
    <property type="entry name" value="CNNM"/>
    <property type="match status" value="1"/>
</dbReference>
<dbReference type="InterPro" id="IPR036318">
    <property type="entry name" value="FAD-bd_PCMH-like_sf"/>
</dbReference>
<dbReference type="InterPro" id="IPR044751">
    <property type="entry name" value="Ion_transp-like_CBS"/>
</dbReference>
<dbReference type="InterPro" id="IPR046342">
    <property type="entry name" value="CBS_dom_sf"/>
</dbReference>
<dbReference type="PROSITE" id="PS51371">
    <property type="entry name" value="CBS"/>
    <property type="match status" value="2"/>
</dbReference>
<comment type="subcellular location">
    <subcellularLocation>
        <location evidence="1">Cell membrane</location>
        <topology evidence="1">Multi-pass membrane protein</topology>
    </subcellularLocation>
</comment>
<feature type="domain" description="CNNM transmembrane" evidence="12">
    <location>
        <begin position="1"/>
        <end position="187"/>
    </location>
</feature>
<dbReference type="Proteomes" id="UP000593915">
    <property type="component" value="Chromosome"/>
</dbReference>
<sequence length="425" mass="47489">MNLILLIIEFTVLLLCAAFFSGTETGITAITRSQYKTIKKSKTKTNKRISFLIEKKDEIVSATLIGTNFVNTLSSGSVTAFVLAEYGQKYLPSATAITAILIIIFAEILPKAFATQKPVELTKAASHILCLTRFILKPPVFIFSAMSKFIIKVFSKNKKTSPITLSEDYLKTLIDISLADGTFQTGEHALIMRAVKLHELKLHSIMTKKEDMTAIEINSSFDTMVETFKKTMFSRLPVFDTEKDNIAGIIHYKDLLFYKTKTHKKNGINIRKIIRPTIFIPKTANIFSALKTMSKNKKNMAFIIDEYGNTAGLITIDDISSAIFGSIQDEYSKIKNDPAKNLSIIDGNHIRIPAAIPIIKLNEILRTNFHSEYNSTIGGLILERAEYLPKENETIKIGKVEFTVEKIENSKIISLIADVSELIAG</sequence>
<proteinExistence type="inferred from homology"/>
<dbReference type="PANTHER" id="PTHR22777">
    <property type="entry name" value="HEMOLYSIN-RELATED"/>
    <property type="match status" value="1"/>
</dbReference>
<evidence type="ECO:0000256" key="9">
    <source>
        <dbReference type="PROSITE-ProRule" id="PRU00703"/>
    </source>
</evidence>
<dbReference type="GeneID" id="301089186"/>
<evidence type="ECO:0000256" key="4">
    <source>
        <dbReference type="ARBA" id="ARBA00022692"/>
    </source>
</evidence>
<dbReference type="SUPFAM" id="SSF54631">
    <property type="entry name" value="CBS-domain pair"/>
    <property type="match status" value="1"/>
</dbReference>
<dbReference type="InterPro" id="IPR002550">
    <property type="entry name" value="CNNM"/>
</dbReference>
<dbReference type="InterPro" id="IPR016169">
    <property type="entry name" value="FAD-bd_PCMH_sub2"/>
</dbReference>
<evidence type="ECO:0000259" key="11">
    <source>
        <dbReference type="PROSITE" id="PS51371"/>
    </source>
</evidence>
<protein>
    <submittedName>
        <fullName evidence="13">HlyC/CorC family transporter</fullName>
    </submittedName>
</protein>
<accession>A0A7S7AWY3</accession>
<evidence type="ECO:0000256" key="2">
    <source>
        <dbReference type="ARBA" id="ARBA00006337"/>
    </source>
</evidence>
<evidence type="ECO:0000256" key="6">
    <source>
        <dbReference type="ARBA" id="ARBA00022989"/>
    </source>
</evidence>
<evidence type="ECO:0000313" key="13">
    <source>
        <dbReference type="EMBL" id="QOW60571.1"/>
    </source>
</evidence>
<keyword evidence="4 10" id="KW-0812">Transmembrane</keyword>
<keyword evidence="5" id="KW-0677">Repeat</keyword>
<keyword evidence="3" id="KW-1003">Cell membrane</keyword>
<dbReference type="PANTHER" id="PTHR22777:SF32">
    <property type="entry name" value="UPF0053 INNER MEMBRANE PROTEIN YFJD"/>
    <property type="match status" value="1"/>
</dbReference>
<dbReference type="GO" id="GO:0005886">
    <property type="term" value="C:plasma membrane"/>
    <property type="evidence" value="ECO:0007669"/>
    <property type="project" value="UniProtKB-SubCell"/>
</dbReference>
<dbReference type="Gene3D" id="3.30.465.10">
    <property type="match status" value="1"/>
</dbReference>
<dbReference type="Gene3D" id="3.10.580.10">
    <property type="entry name" value="CBS-domain"/>
    <property type="match status" value="1"/>
</dbReference>
<dbReference type="CDD" id="cd04590">
    <property type="entry name" value="CBS_pair_CorC_HlyC_assoc"/>
    <property type="match status" value="1"/>
</dbReference>
<dbReference type="GO" id="GO:0050660">
    <property type="term" value="F:flavin adenine dinucleotide binding"/>
    <property type="evidence" value="ECO:0007669"/>
    <property type="project" value="InterPro"/>
</dbReference>
<organism evidence="13 14">
    <name type="scientific">Treponema pedis</name>
    <dbReference type="NCBI Taxonomy" id="409322"/>
    <lineage>
        <taxon>Bacteria</taxon>
        <taxon>Pseudomonadati</taxon>
        <taxon>Spirochaetota</taxon>
        <taxon>Spirochaetia</taxon>
        <taxon>Spirochaetales</taxon>
        <taxon>Treponemataceae</taxon>
        <taxon>Treponema</taxon>
    </lineage>
</organism>
<reference evidence="13 14" key="1">
    <citation type="submission" date="2020-09" db="EMBL/GenBank/DDBJ databases">
        <title>Characterization of Treponema spp. from bovine digital dermatitis in Korea.</title>
        <authorList>
            <person name="Espiritu H.M."/>
            <person name="Cho Y.I."/>
            <person name="Mamuad L."/>
        </authorList>
    </citation>
    <scope>NUCLEOTIDE SEQUENCE [LARGE SCALE GENOMIC DNA]</scope>
    <source>
        <strain evidence="13 14">KS1</strain>
    </source>
</reference>
<keyword evidence="6 10" id="KW-1133">Transmembrane helix</keyword>
<evidence type="ECO:0000256" key="3">
    <source>
        <dbReference type="ARBA" id="ARBA00022475"/>
    </source>
</evidence>
<feature type="domain" description="CBS" evidence="11">
    <location>
        <begin position="273"/>
        <end position="330"/>
    </location>
</feature>
<evidence type="ECO:0000313" key="14">
    <source>
        <dbReference type="Proteomes" id="UP000593915"/>
    </source>
</evidence>
<evidence type="ECO:0000259" key="12">
    <source>
        <dbReference type="PROSITE" id="PS51846"/>
    </source>
</evidence>
<dbReference type="InterPro" id="IPR000644">
    <property type="entry name" value="CBS_dom"/>
</dbReference>
<dbReference type="Pfam" id="PF01595">
    <property type="entry name" value="CNNM"/>
    <property type="match status" value="1"/>
</dbReference>
<evidence type="ECO:0000256" key="10">
    <source>
        <dbReference type="PROSITE-ProRule" id="PRU01193"/>
    </source>
</evidence>
<gene>
    <name evidence="13" type="ORF">IFE08_12315</name>
</gene>
<comment type="similarity">
    <text evidence="2">Belongs to the UPF0053 family.</text>
</comment>
<keyword evidence="7 9" id="KW-0129">CBS domain</keyword>
<evidence type="ECO:0000256" key="1">
    <source>
        <dbReference type="ARBA" id="ARBA00004651"/>
    </source>
</evidence>
<keyword evidence="8 10" id="KW-0472">Membrane</keyword>
<dbReference type="EMBL" id="CP061839">
    <property type="protein sequence ID" value="QOW60571.1"/>
    <property type="molecule type" value="Genomic_DNA"/>
</dbReference>
<dbReference type="Pfam" id="PF00571">
    <property type="entry name" value="CBS"/>
    <property type="match status" value="2"/>
</dbReference>
<dbReference type="SUPFAM" id="SSF56176">
    <property type="entry name" value="FAD-binding/transporter-associated domain-like"/>
    <property type="match status" value="1"/>
</dbReference>
<feature type="domain" description="CBS" evidence="11">
    <location>
        <begin position="206"/>
        <end position="265"/>
    </location>
</feature>
<dbReference type="Pfam" id="PF03471">
    <property type="entry name" value="CorC_HlyC"/>
    <property type="match status" value="1"/>
</dbReference>
<evidence type="ECO:0000256" key="8">
    <source>
        <dbReference type="ARBA" id="ARBA00023136"/>
    </source>
</evidence>